<evidence type="ECO:0000313" key="3">
    <source>
        <dbReference type="Proteomes" id="UP001171111"/>
    </source>
</evidence>
<dbReference type="PANTHER" id="PTHR32294">
    <property type="entry name" value="DNA POLYMERASE III SUBUNIT ALPHA"/>
    <property type="match status" value="1"/>
</dbReference>
<dbReference type="InterPro" id="IPR011708">
    <property type="entry name" value="DNA_pol3_alpha_NTPase_dom"/>
</dbReference>
<organism evidence="2 3">
    <name type="scientific">Campylobacter magnus</name>
    <dbReference type="NCBI Taxonomy" id="3026462"/>
    <lineage>
        <taxon>Bacteria</taxon>
        <taxon>Pseudomonadati</taxon>
        <taxon>Campylobacterota</taxon>
        <taxon>Epsilonproteobacteria</taxon>
        <taxon>Campylobacterales</taxon>
        <taxon>Campylobacteraceae</taxon>
        <taxon>Campylobacter</taxon>
    </lineage>
</organism>
<feature type="domain" description="Bacterial DNA polymerase III alpha subunit NTPase" evidence="1">
    <location>
        <begin position="17"/>
        <end position="103"/>
    </location>
</feature>
<name>A0ABT8TAJ4_9BACT</name>
<dbReference type="PANTHER" id="PTHR32294:SF0">
    <property type="entry name" value="DNA POLYMERASE III SUBUNIT ALPHA"/>
    <property type="match status" value="1"/>
</dbReference>
<dbReference type="InterPro" id="IPR004805">
    <property type="entry name" value="DnaE2/DnaE/PolC"/>
</dbReference>
<dbReference type="Pfam" id="PF07733">
    <property type="entry name" value="DNA_pol3_alpha"/>
    <property type="match status" value="1"/>
</dbReference>
<proteinExistence type="predicted"/>
<dbReference type="RefSeq" id="WP_302244763.1">
    <property type="nucleotide sequence ID" value="NZ_JAULJQ010000010.1"/>
</dbReference>
<dbReference type="EMBL" id="JAULJQ010000010">
    <property type="protein sequence ID" value="MDO2409988.1"/>
    <property type="molecule type" value="Genomic_DNA"/>
</dbReference>
<gene>
    <name evidence="2" type="ORF">Q2362_07815</name>
</gene>
<comment type="caution">
    <text evidence="2">The sequence shown here is derived from an EMBL/GenBank/DDBJ whole genome shotgun (WGS) entry which is preliminary data.</text>
</comment>
<evidence type="ECO:0000313" key="2">
    <source>
        <dbReference type="EMBL" id="MDO2409988.1"/>
    </source>
</evidence>
<sequence>MLIYTKDLSLKDDFSALCLTGLKNKGLSENSEYKKRLEYEISVIKEKGYAKLLLGLREFVKSIKKYEITSFINGSLAAWVLGITHFDPIKHDLIFELFINPLRCGIGYVYIKCEEISKNHFTVSSLNDDKERICEICAMSYDEMLASKDKLLIYENSDIFLDCSIEYGEVLGDFSVDMDKMELENALKIVGRRYFDTLEHKDFYLGDTRLLFSEQIIETLTSISGCELGFADIWRRAMSKNTSEILENEFFSTCADKQKAREVLDILKEFSKCSLHKAFFLYEALSLCSNQGQAREQKLSRFITLIS</sequence>
<reference evidence="2 3" key="1">
    <citation type="submission" date="2023-06" db="EMBL/GenBank/DDBJ databases">
        <title>Campylobacter magnum sp. nov., isolated from cecal contents of domestic pigs (Sus scrofa domesticus).</title>
        <authorList>
            <person name="Papic B."/>
            <person name="Gruntar I."/>
        </authorList>
    </citation>
    <scope>NUCLEOTIDE SEQUENCE [LARGE SCALE GENOMIC DNA]</scope>
    <source>
        <strain evidence="3">34484-21</strain>
    </source>
</reference>
<protein>
    <recommendedName>
        <fullName evidence="1">Bacterial DNA polymerase III alpha subunit NTPase domain-containing protein</fullName>
    </recommendedName>
</protein>
<keyword evidence="3" id="KW-1185">Reference proteome</keyword>
<evidence type="ECO:0000259" key="1">
    <source>
        <dbReference type="Pfam" id="PF07733"/>
    </source>
</evidence>
<dbReference type="Proteomes" id="UP001171111">
    <property type="component" value="Unassembled WGS sequence"/>
</dbReference>
<accession>A0ABT8TAJ4</accession>